<dbReference type="eggNOG" id="KOG1605">
    <property type="taxonomic scope" value="Eukaryota"/>
</dbReference>
<evidence type="ECO:0000259" key="1">
    <source>
        <dbReference type="PROSITE" id="PS50969"/>
    </source>
</evidence>
<dbReference type="Proteomes" id="UP000030645">
    <property type="component" value="Unassembled WGS sequence"/>
</dbReference>
<evidence type="ECO:0000313" key="2">
    <source>
        <dbReference type="EMBL" id="EXB59009.1"/>
    </source>
</evidence>
<protein>
    <submittedName>
        <fullName evidence="2">CTD small phosphatase-like protein 2</fullName>
    </submittedName>
</protein>
<name>W9RLN7_9ROSA</name>
<dbReference type="FunFam" id="3.40.50.1000:FF:000112">
    <property type="entry name" value="CTD small phosphatase-like protein 2"/>
    <property type="match status" value="1"/>
</dbReference>
<dbReference type="Pfam" id="PF03031">
    <property type="entry name" value="NIF"/>
    <property type="match status" value="1"/>
</dbReference>
<dbReference type="SUPFAM" id="SSF56784">
    <property type="entry name" value="HAD-like"/>
    <property type="match status" value="1"/>
</dbReference>
<dbReference type="PROSITE" id="PS50969">
    <property type="entry name" value="FCP1"/>
    <property type="match status" value="1"/>
</dbReference>
<keyword evidence="3" id="KW-1185">Reference proteome</keyword>
<reference evidence="3" key="1">
    <citation type="submission" date="2013-01" db="EMBL/GenBank/DDBJ databases">
        <title>Draft Genome Sequence of a Mulberry Tree, Morus notabilis C.K. Schneid.</title>
        <authorList>
            <person name="He N."/>
            <person name="Zhao S."/>
        </authorList>
    </citation>
    <scope>NUCLEOTIDE SEQUENCE</scope>
</reference>
<dbReference type="AlphaFoldDB" id="W9RLN7"/>
<dbReference type="InterPro" id="IPR011948">
    <property type="entry name" value="Dullard_phosphatase"/>
</dbReference>
<dbReference type="CDD" id="cd07521">
    <property type="entry name" value="HAD_FCP1-like"/>
    <property type="match status" value="1"/>
</dbReference>
<dbReference type="SMART" id="SM00577">
    <property type="entry name" value="CPDc"/>
    <property type="match status" value="1"/>
</dbReference>
<sequence>MIGAEELGSDLEVISEEEDCDAMPYFVMVVLDLDETLVCAYETSSLPAIVKIQATEAGLKWFELECVSSDKECDGKPKISYVTVFERPGLQEFLKQIGEFAVLVLFTAGLEGYARPLVDRIDAENRFSLRLYRPSTVSTEYREHVKDLSNLSKDLSRVVIVDNNPFSFLLQPSNGIPCIPFSAGQPYDDQLLEVLLPLLKHLSKQKDVRPVLCDRFRMPEWFQMHGIPVFGSPM</sequence>
<dbReference type="PANTHER" id="PTHR12210">
    <property type="entry name" value="DULLARD PROTEIN PHOSPHATASE"/>
    <property type="match status" value="1"/>
</dbReference>
<dbReference type="NCBIfam" id="TIGR02251">
    <property type="entry name" value="HIF-SF_euk"/>
    <property type="match status" value="1"/>
</dbReference>
<dbReference type="Gene3D" id="3.40.50.1000">
    <property type="entry name" value="HAD superfamily/HAD-like"/>
    <property type="match status" value="1"/>
</dbReference>
<accession>W9RLN7</accession>
<proteinExistence type="predicted"/>
<dbReference type="InterPro" id="IPR036412">
    <property type="entry name" value="HAD-like_sf"/>
</dbReference>
<dbReference type="EMBL" id="KE344371">
    <property type="protein sequence ID" value="EXB59009.1"/>
    <property type="molecule type" value="Genomic_DNA"/>
</dbReference>
<dbReference type="STRING" id="981085.W9RLN7"/>
<organism evidence="2 3">
    <name type="scientific">Morus notabilis</name>
    <dbReference type="NCBI Taxonomy" id="981085"/>
    <lineage>
        <taxon>Eukaryota</taxon>
        <taxon>Viridiplantae</taxon>
        <taxon>Streptophyta</taxon>
        <taxon>Embryophyta</taxon>
        <taxon>Tracheophyta</taxon>
        <taxon>Spermatophyta</taxon>
        <taxon>Magnoliopsida</taxon>
        <taxon>eudicotyledons</taxon>
        <taxon>Gunneridae</taxon>
        <taxon>Pentapetalae</taxon>
        <taxon>rosids</taxon>
        <taxon>fabids</taxon>
        <taxon>Rosales</taxon>
        <taxon>Moraceae</taxon>
        <taxon>Moreae</taxon>
        <taxon>Morus</taxon>
    </lineage>
</organism>
<dbReference type="InterPro" id="IPR004274">
    <property type="entry name" value="FCP1_dom"/>
</dbReference>
<feature type="domain" description="FCP1 homology" evidence="1">
    <location>
        <begin position="22"/>
        <end position="202"/>
    </location>
</feature>
<dbReference type="GO" id="GO:0016791">
    <property type="term" value="F:phosphatase activity"/>
    <property type="evidence" value="ECO:0007669"/>
    <property type="project" value="InterPro"/>
</dbReference>
<dbReference type="InterPro" id="IPR050365">
    <property type="entry name" value="TIM50"/>
</dbReference>
<evidence type="ECO:0000313" key="3">
    <source>
        <dbReference type="Proteomes" id="UP000030645"/>
    </source>
</evidence>
<dbReference type="InterPro" id="IPR023214">
    <property type="entry name" value="HAD_sf"/>
</dbReference>
<gene>
    <name evidence="2" type="ORF">L484_008251</name>
</gene>